<keyword evidence="13" id="KW-0175">Coiled coil</keyword>
<feature type="region of interest" description="Disordered" evidence="14">
    <location>
        <begin position="158"/>
        <end position="187"/>
    </location>
</feature>
<evidence type="ECO:0000256" key="10">
    <source>
        <dbReference type="ARBA" id="ARBA00023163"/>
    </source>
</evidence>
<keyword evidence="17" id="KW-1185">Reference proteome</keyword>
<dbReference type="InterPro" id="IPR004827">
    <property type="entry name" value="bZIP"/>
</dbReference>
<evidence type="ECO:0000256" key="6">
    <source>
        <dbReference type="ARBA" id="ARBA00022989"/>
    </source>
</evidence>
<keyword evidence="8" id="KW-0238">DNA-binding</keyword>
<protein>
    <submittedName>
        <fullName evidence="16">Activating transcription factor 6 beta</fullName>
    </submittedName>
</protein>
<sequence length="686" mass="75143">MVGGWGGKMAELMLLSEIADPTRFFTDNLLSPEDWGVRNSPLYTGLDEVAEEPTQLFRCVEQDVPFDSSSLDVGMDASPPEPPWDPLPIFPGKIVFVNPLSSHCFLETMSSPESSHLFPISVPGVGEVLPVKTESLAPPLCLLGDDSTSPFETVQITVGSTSDDPSDIQTKVEPVSPSSSVNSEASLLSADSPSQAFIGEEVLEVKTESPSPSGCLLWDVPAPSLGAVQISMGPSPDSSSGKTPPTRKPPLQPKPVVLTTVQMPPRAMPPSTTVLLQPLVQPPSVSPVVLIQGAIRVQPEGPAPTVPRPERKSIVPAPMTGNSCPPEVDAKLLKRQQRMIKNRESACQSRRKKKEYLQGLEARLQAVLADNQQLRRENAALRRRLEALLAENSELKLGSGNRKVVCIMVFLLFIAFNFGPVSISEPPPAPVSPRMSGEEPRPQRHLLEFSEHEPVHGVEPLQGSSQAPEELQPSSKGLPSFRNLTAFPGGAKELLLRDLDQLFLSSDCRHFNRTESLRLADELSGWVQRHERGRRKVPQKTQERQKSQLRKKSLPVKAVPTQPLDLPERDSVGQLQIYRHPDRSQPEFLDAIDRREDTFYVVSFRRCLFSETLSGRGAPGDYEEMMQIECEVMDTRVIHIKTSTVPPSLRKQPSPTSGNATGGPLPASAASQAHQASHQPLYLNHP</sequence>
<feature type="region of interest" description="Disordered" evidence="14">
    <location>
        <begin position="227"/>
        <end position="253"/>
    </location>
</feature>
<dbReference type="GO" id="GO:0030968">
    <property type="term" value="P:endoplasmic reticulum unfolded protein response"/>
    <property type="evidence" value="ECO:0007669"/>
    <property type="project" value="TreeGrafter"/>
</dbReference>
<evidence type="ECO:0000256" key="3">
    <source>
        <dbReference type="ARBA" id="ARBA00009050"/>
    </source>
</evidence>
<dbReference type="GO" id="GO:0005789">
    <property type="term" value="C:endoplasmic reticulum membrane"/>
    <property type="evidence" value="ECO:0007669"/>
    <property type="project" value="UniProtKB-SubCell"/>
</dbReference>
<evidence type="ECO:0000313" key="16">
    <source>
        <dbReference type="Ensembl" id="ENSSTOP00000019190.2"/>
    </source>
</evidence>
<feature type="compositionally biased region" description="Polar residues" evidence="14">
    <location>
        <begin position="158"/>
        <end position="169"/>
    </location>
</feature>
<dbReference type="HOGENOM" id="CLU_026136_0_0_1"/>
<feature type="compositionally biased region" description="Low complexity" evidence="14">
    <location>
        <begin position="667"/>
        <end position="679"/>
    </location>
</feature>
<keyword evidence="6" id="KW-1133">Transmembrane helix</keyword>
<reference evidence="16" key="3">
    <citation type="submission" date="2025-09" db="UniProtKB">
        <authorList>
            <consortium name="Ensembl"/>
        </authorList>
    </citation>
    <scope>IDENTIFICATION</scope>
</reference>
<dbReference type="Pfam" id="PF00170">
    <property type="entry name" value="bZIP_1"/>
    <property type="match status" value="1"/>
</dbReference>
<feature type="region of interest" description="Disordered" evidence="14">
    <location>
        <begin position="529"/>
        <end position="567"/>
    </location>
</feature>
<evidence type="ECO:0000313" key="17">
    <source>
        <dbReference type="Proteomes" id="UP000005215"/>
    </source>
</evidence>
<feature type="region of interest" description="Disordered" evidence="14">
    <location>
        <begin position="642"/>
        <end position="686"/>
    </location>
</feature>
<evidence type="ECO:0000256" key="12">
    <source>
        <dbReference type="ARBA" id="ARBA00023242"/>
    </source>
</evidence>
<dbReference type="EMBL" id="AGTP01099963">
    <property type="status" value="NOT_ANNOTATED_CDS"/>
    <property type="molecule type" value="Genomic_DNA"/>
</dbReference>
<dbReference type="GO" id="GO:0000978">
    <property type="term" value="F:RNA polymerase II cis-regulatory region sequence-specific DNA binding"/>
    <property type="evidence" value="ECO:0007669"/>
    <property type="project" value="TreeGrafter"/>
</dbReference>
<reference evidence="17" key="1">
    <citation type="submission" date="2011-11" db="EMBL/GenBank/DDBJ databases">
        <title>The Draft Genome of Spermophilus tridecemlineatus.</title>
        <authorList>
            <consortium name="The Broad Institute Genome Assembly &amp; Analysis Group"/>
            <consortium name="Computational R&amp;D Group"/>
            <consortium name="and Sequencing Platform"/>
            <person name="Di Palma F."/>
            <person name="Alfoldi J."/>
            <person name="Johnson J."/>
            <person name="Berlin A."/>
            <person name="Gnerre S."/>
            <person name="Jaffe D."/>
            <person name="MacCallum I."/>
            <person name="Young S."/>
            <person name="Walker B.J."/>
            <person name="Lindblad-Toh K."/>
        </authorList>
    </citation>
    <scope>NUCLEOTIDE SEQUENCE [LARGE SCALE GENOMIC DNA]</scope>
</reference>
<dbReference type="GO" id="GO:0000981">
    <property type="term" value="F:DNA-binding transcription factor activity, RNA polymerase II-specific"/>
    <property type="evidence" value="ECO:0007669"/>
    <property type="project" value="TreeGrafter"/>
</dbReference>
<evidence type="ECO:0000256" key="4">
    <source>
        <dbReference type="ARBA" id="ARBA00022692"/>
    </source>
</evidence>
<evidence type="ECO:0000256" key="11">
    <source>
        <dbReference type="ARBA" id="ARBA00023230"/>
    </source>
</evidence>
<evidence type="ECO:0000256" key="2">
    <source>
        <dbReference type="ARBA" id="ARBA00004648"/>
    </source>
</evidence>
<dbReference type="PROSITE" id="PS00036">
    <property type="entry name" value="BZIP_BASIC"/>
    <property type="match status" value="1"/>
</dbReference>
<keyword evidence="7" id="KW-0805">Transcription regulation</keyword>
<dbReference type="InterPro" id="IPR051882">
    <property type="entry name" value="ATF_bZIP_TF"/>
</dbReference>
<feature type="region of interest" description="Disordered" evidence="14">
    <location>
        <begin position="455"/>
        <end position="480"/>
    </location>
</feature>
<name>I3N494_ICTTR</name>
<dbReference type="GO" id="GO:0005634">
    <property type="term" value="C:nucleus"/>
    <property type="evidence" value="ECO:0007669"/>
    <property type="project" value="UniProtKB-SubCell"/>
</dbReference>
<evidence type="ECO:0000256" key="9">
    <source>
        <dbReference type="ARBA" id="ARBA00023136"/>
    </source>
</evidence>
<keyword evidence="9" id="KW-0472">Membrane</keyword>
<feature type="region of interest" description="Disordered" evidence="14">
    <location>
        <begin position="300"/>
        <end position="325"/>
    </location>
</feature>
<keyword evidence="11" id="KW-0834">Unfolded protein response</keyword>
<evidence type="ECO:0000256" key="8">
    <source>
        <dbReference type="ARBA" id="ARBA00023125"/>
    </source>
</evidence>
<dbReference type="PROSITE" id="PS50217">
    <property type="entry name" value="BZIP"/>
    <property type="match status" value="1"/>
</dbReference>
<organism evidence="16 17">
    <name type="scientific">Ictidomys tridecemlineatus</name>
    <name type="common">Thirteen-lined ground squirrel</name>
    <name type="synonym">Spermophilus tridecemlineatus</name>
    <dbReference type="NCBI Taxonomy" id="43179"/>
    <lineage>
        <taxon>Eukaryota</taxon>
        <taxon>Metazoa</taxon>
        <taxon>Chordata</taxon>
        <taxon>Craniata</taxon>
        <taxon>Vertebrata</taxon>
        <taxon>Euteleostomi</taxon>
        <taxon>Mammalia</taxon>
        <taxon>Eutheria</taxon>
        <taxon>Euarchontoglires</taxon>
        <taxon>Glires</taxon>
        <taxon>Rodentia</taxon>
        <taxon>Sciuromorpha</taxon>
        <taxon>Sciuridae</taxon>
        <taxon>Xerinae</taxon>
        <taxon>Marmotini</taxon>
        <taxon>Ictidomys</taxon>
    </lineage>
</organism>
<accession>I3N494</accession>
<dbReference type="CDD" id="cd14700">
    <property type="entry name" value="bZIP_ATF6"/>
    <property type="match status" value="1"/>
</dbReference>
<dbReference type="SUPFAM" id="SSF57959">
    <property type="entry name" value="Leucine zipper domain"/>
    <property type="match status" value="1"/>
</dbReference>
<dbReference type="AlphaFoldDB" id="I3N494"/>
<dbReference type="FunFam" id="1.20.5.170:FF:000041">
    <property type="entry name" value="Cyclic AMP-dependent transcription factor ATF-6 beta"/>
    <property type="match status" value="1"/>
</dbReference>
<dbReference type="PANTHER" id="PTHR46164">
    <property type="entry name" value="ATF6, ISOFORM C"/>
    <property type="match status" value="1"/>
</dbReference>
<dbReference type="Gene3D" id="1.20.5.170">
    <property type="match status" value="1"/>
</dbReference>
<evidence type="ECO:0000256" key="14">
    <source>
        <dbReference type="SAM" id="MobiDB-lite"/>
    </source>
</evidence>
<dbReference type="Ensembl" id="ENSSTOT00000029281.2">
    <property type="protein sequence ID" value="ENSSTOP00000019190.2"/>
    <property type="gene ID" value="ENSSTOG00000027684.2"/>
</dbReference>
<keyword evidence="4" id="KW-0812">Transmembrane</keyword>
<evidence type="ECO:0000256" key="5">
    <source>
        <dbReference type="ARBA" id="ARBA00022824"/>
    </source>
</evidence>
<dbReference type="Proteomes" id="UP000005215">
    <property type="component" value="Unassembled WGS sequence"/>
</dbReference>
<dbReference type="PANTHER" id="PTHR46164:SF2">
    <property type="entry name" value="CYCLIC AMP-DEPENDENT TRANSCRIPTION FACTOR ATF-6 BETA"/>
    <property type="match status" value="1"/>
</dbReference>
<dbReference type="InterPro" id="IPR046347">
    <property type="entry name" value="bZIP_sf"/>
</dbReference>
<dbReference type="SMART" id="SM00338">
    <property type="entry name" value="BRLZ"/>
    <property type="match status" value="1"/>
</dbReference>
<keyword evidence="12" id="KW-0539">Nucleus</keyword>
<feature type="compositionally biased region" description="Low complexity" evidence="14">
    <location>
        <begin position="173"/>
        <end position="187"/>
    </location>
</feature>
<comment type="subcellular location">
    <subcellularLocation>
        <location evidence="2">Endoplasmic reticulum membrane</location>
        <topology evidence="2">Single-pass type II membrane protein</topology>
    </subcellularLocation>
    <subcellularLocation>
        <location evidence="1">Nucleus</location>
    </subcellularLocation>
</comment>
<gene>
    <name evidence="16" type="primary">ATF6B</name>
</gene>
<evidence type="ECO:0000256" key="1">
    <source>
        <dbReference type="ARBA" id="ARBA00004123"/>
    </source>
</evidence>
<comment type="similarity">
    <text evidence="3">Belongs to the bZIP family. ATF subfamily.</text>
</comment>
<reference evidence="16" key="2">
    <citation type="submission" date="2025-08" db="UniProtKB">
        <authorList>
            <consortium name="Ensembl"/>
        </authorList>
    </citation>
    <scope>IDENTIFICATION</scope>
</reference>
<keyword evidence="10" id="KW-0804">Transcription</keyword>
<feature type="compositionally biased region" description="Polar residues" evidence="14">
    <location>
        <begin position="462"/>
        <end position="477"/>
    </location>
</feature>
<dbReference type="GeneTree" id="ENSGT00940000160798"/>
<evidence type="ECO:0000256" key="7">
    <source>
        <dbReference type="ARBA" id="ARBA00023015"/>
    </source>
</evidence>
<feature type="domain" description="BZIP" evidence="15">
    <location>
        <begin position="332"/>
        <end position="395"/>
    </location>
</feature>
<evidence type="ECO:0000259" key="15">
    <source>
        <dbReference type="PROSITE" id="PS50217"/>
    </source>
</evidence>
<feature type="compositionally biased region" description="Polar residues" evidence="14">
    <location>
        <begin position="642"/>
        <end position="659"/>
    </location>
</feature>
<proteinExistence type="inferred from homology"/>
<feature type="coiled-coil region" evidence="13">
    <location>
        <begin position="357"/>
        <end position="398"/>
    </location>
</feature>
<evidence type="ECO:0000256" key="13">
    <source>
        <dbReference type="SAM" id="Coils"/>
    </source>
</evidence>
<keyword evidence="5" id="KW-0256">Endoplasmic reticulum</keyword>